<dbReference type="EMBL" id="JARQZJ010000069">
    <property type="protein sequence ID" value="KAK9881433.1"/>
    <property type="molecule type" value="Genomic_DNA"/>
</dbReference>
<keyword evidence="3 6" id="KW-0378">Hydrolase</keyword>
<gene>
    <name evidence="8" type="ORF">WA026_016319</name>
</gene>
<reference evidence="8 9" key="1">
    <citation type="submission" date="2023-03" db="EMBL/GenBank/DDBJ databases">
        <title>Genome insight into feeding habits of ladybird beetles.</title>
        <authorList>
            <person name="Li H.-S."/>
            <person name="Huang Y.-H."/>
            <person name="Pang H."/>
        </authorList>
    </citation>
    <scope>NUCLEOTIDE SEQUENCE [LARGE SCALE GENOMIC DNA]</scope>
    <source>
        <strain evidence="8">SYSU_2023b</strain>
        <tissue evidence="8">Whole body</tissue>
    </source>
</reference>
<dbReference type="Proteomes" id="UP001431783">
    <property type="component" value="Unassembled WGS sequence"/>
</dbReference>
<organism evidence="8 9">
    <name type="scientific">Henosepilachna vigintioctopunctata</name>
    <dbReference type="NCBI Taxonomy" id="420089"/>
    <lineage>
        <taxon>Eukaryota</taxon>
        <taxon>Metazoa</taxon>
        <taxon>Ecdysozoa</taxon>
        <taxon>Arthropoda</taxon>
        <taxon>Hexapoda</taxon>
        <taxon>Insecta</taxon>
        <taxon>Pterygota</taxon>
        <taxon>Neoptera</taxon>
        <taxon>Endopterygota</taxon>
        <taxon>Coleoptera</taxon>
        <taxon>Polyphaga</taxon>
        <taxon>Cucujiformia</taxon>
        <taxon>Coccinelloidea</taxon>
        <taxon>Coccinellidae</taxon>
        <taxon>Epilachninae</taxon>
        <taxon>Epilachnini</taxon>
        <taxon>Henosepilachna</taxon>
    </lineage>
</organism>
<evidence type="ECO:0000313" key="9">
    <source>
        <dbReference type="Proteomes" id="UP001431783"/>
    </source>
</evidence>
<evidence type="ECO:0000313" key="8">
    <source>
        <dbReference type="EMBL" id="KAK9881433.1"/>
    </source>
</evidence>
<dbReference type="InterPro" id="IPR019826">
    <property type="entry name" value="Carboxylesterase_B_AS"/>
</dbReference>
<dbReference type="SUPFAM" id="SSF53474">
    <property type="entry name" value="alpha/beta-Hydrolases"/>
    <property type="match status" value="1"/>
</dbReference>
<dbReference type="PANTHER" id="PTHR43142:SF1">
    <property type="entry name" value="CARBOXYLIC ESTER HYDROLASE"/>
    <property type="match status" value="1"/>
</dbReference>
<proteinExistence type="inferred from homology"/>
<dbReference type="InterPro" id="IPR002018">
    <property type="entry name" value="CarbesteraseB"/>
</dbReference>
<dbReference type="Pfam" id="PF00135">
    <property type="entry name" value="COesterase"/>
    <property type="match status" value="1"/>
</dbReference>
<sequence>MDYGIVLVTIQYRLGLFGFLSTGDLECPGNNGFKDQQFALRWIQANIHNFGGDPTKVTISGESAGSASVGYQLLGTNSKGLFRGAIQASGSPLGSWSLQRDPKGNAYKIANYIDSKINETNTSTKDLVNLFRTLDVPLVKKIGDALYNKEPSILAFNSYEGFIYMGVIEPEHDGAFLTENAFKKFASGDFNLVPTLIGTTSEESLNLVNVSQIQEILSRYDASPDLIVTPSMHLLDQNIKIEVGKEIKRFYVGERLFNESQGPSLKFMSDAGFGRSIIKQAQMQAVYSDVYFYEFGYSGDVMRLVKSVEYIPEAGSVGHVEDEAYVFLEISEDPEKYSRRDLLTINRMVLLWTNFVKYLNPTPEPDDILQNIILPKLSKDSFPYLAINDTLEVKYDLKKSMMEKFDRLFDLYALSPLDTY</sequence>
<feature type="domain" description="Carboxylesterase type B" evidence="7">
    <location>
        <begin position="4"/>
        <end position="399"/>
    </location>
</feature>
<dbReference type="PROSITE" id="PS00122">
    <property type="entry name" value="CARBOXYLESTERASE_B_1"/>
    <property type="match status" value="1"/>
</dbReference>
<dbReference type="AlphaFoldDB" id="A0AAW1ULQ5"/>
<comment type="similarity">
    <text evidence="1 6">Belongs to the type-B carboxylesterase/lipase family.</text>
</comment>
<keyword evidence="5" id="KW-0325">Glycoprotein</keyword>
<dbReference type="InterPro" id="IPR029058">
    <property type="entry name" value="AB_hydrolase_fold"/>
</dbReference>
<evidence type="ECO:0000256" key="2">
    <source>
        <dbReference type="ARBA" id="ARBA00022487"/>
    </source>
</evidence>
<comment type="caution">
    <text evidence="8">The sequence shown here is derived from an EMBL/GenBank/DDBJ whole genome shotgun (WGS) entry which is preliminary data.</text>
</comment>
<evidence type="ECO:0000256" key="5">
    <source>
        <dbReference type="ARBA" id="ARBA00023180"/>
    </source>
</evidence>
<evidence type="ECO:0000256" key="1">
    <source>
        <dbReference type="ARBA" id="ARBA00005964"/>
    </source>
</evidence>
<accession>A0AAW1ULQ5</accession>
<evidence type="ECO:0000256" key="4">
    <source>
        <dbReference type="ARBA" id="ARBA00023157"/>
    </source>
</evidence>
<keyword evidence="2" id="KW-0719">Serine esterase</keyword>
<dbReference type="EC" id="3.1.1.-" evidence="6"/>
<dbReference type="PANTHER" id="PTHR43142">
    <property type="entry name" value="CARBOXYLIC ESTER HYDROLASE"/>
    <property type="match status" value="1"/>
</dbReference>
<keyword evidence="4" id="KW-1015">Disulfide bond</keyword>
<protein>
    <recommendedName>
        <fullName evidence="6">Carboxylic ester hydrolase</fullName>
        <ecNumber evidence="6">3.1.1.-</ecNumber>
    </recommendedName>
</protein>
<dbReference type="GO" id="GO:0052689">
    <property type="term" value="F:carboxylic ester hydrolase activity"/>
    <property type="evidence" value="ECO:0007669"/>
    <property type="project" value="UniProtKB-KW"/>
</dbReference>
<keyword evidence="9" id="KW-1185">Reference proteome</keyword>
<evidence type="ECO:0000256" key="3">
    <source>
        <dbReference type="ARBA" id="ARBA00022801"/>
    </source>
</evidence>
<dbReference type="Gene3D" id="3.40.50.1820">
    <property type="entry name" value="alpha/beta hydrolase"/>
    <property type="match status" value="1"/>
</dbReference>
<evidence type="ECO:0000256" key="6">
    <source>
        <dbReference type="RuleBase" id="RU361235"/>
    </source>
</evidence>
<name>A0AAW1ULQ5_9CUCU</name>
<evidence type="ECO:0000259" key="7">
    <source>
        <dbReference type="Pfam" id="PF00135"/>
    </source>
</evidence>